<protein>
    <submittedName>
        <fullName evidence="1">Uncharacterized protein</fullName>
    </submittedName>
</protein>
<dbReference type="Proteomes" id="UP000028480">
    <property type="component" value="Unassembled WGS sequence"/>
</dbReference>
<evidence type="ECO:0000313" key="1">
    <source>
        <dbReference type="EMBL" id="CDH35069.1"/>
    </source>
</evidence>
<proteinExistence type="predicted"/>
<accession>A0A077QND3</accession>
<dbReference type="HOGENOM" id="CLU_2866787_0_0_6"/>
<dbReference type="EMBL" id="CBTB010000288">
    <property type="protein sequence ID" value="CDH35069.1"/>
    <property type="molecule type" value="Genomic_DNA"/>
</dbReference>
<evidence type="ECO:0000313" key="2">
    <source>
        <dbReference type="Proteomes" id="UP000028480"/>
    </source>
</evidence>
<organism evidence="1 2">
    <name type="scientific">Xenorhabdus bovienii str. Intermedium</name>
    <dbReference type="NCBI Taxonomy" id="1379677"/>
    <lineage>
        <taxon>Bacteria</taxon>
        <taxon>Pseudomonadati</taxon>
        <taxon>Pseudomonadota</taxon>
        <taxon>Gammaproteobacteria</taxon>
        <taxon>Enterobacterales</taxon>
        <taxon>Morganellaceae</taxon>
        <taxon>Xenorhabdus</taxon>
    </lineage>
</organism>
<dbReference type="RefSeq" id="WP_230585809.1">
    <property type="nucleotide sequence ID" value="NZ_CAWLWA010000060.1"/>
</dbReference>
<comment type="caution">
    <text evidence="1">The sequence shown here is derived from an EMBL/GenBank/DDBJ whole genome shotgun (WGS) entry which is preliminary data.</text>
</comment>
<gene>
    <name evidence="1" type="ORF">XBI1_780010</name>
</gene>
<name>A0A077QND3_XENBV</name>
<dbReference type="AlphaFoldDB" id="A0A077QND3"/>
<sequence>MPSADNDSVKDVFRAVKQLKKITEHLADTGALTLNKYLDRVPTDEDVKTRRWYCRTGNNKPALP</sequence>
<reference evidence="1" key="1">
    <citation type="submission" date="2013-07" db="EMBL/GenBank/DDBJ databases">
        <title>Sub-species coevolution in mutualistic symbiosis.</title>
        <authorList>
            <person name="Murfin K."/>
            <person name="Klassen J."/>
            <person name="Lee M."/>
            <person name="Forst S."/>
            <person name="Stock P."/>
            <person name="Goodrich-Blair H."/>
        </authorList>
    </citation>
    <scope>NUCLEOTIDE SEQUENCE [LARGE SCALE GENOMIC DNA]</scope>
    <source>
        <strain evidence="1">Intermedium</strain>
    </source>
</reference>